<dbReference type="EMBL" id="CAKLCB010000236">
    <property type="protein sequence ID" value="CAH0517440.1"/>
    <property type="molecule type" value="Genomic_DNA"/>
</dbReference>
<dbReference type="Proteomes" id="UP001158986">
    <property type="component" value="Unassembled WGS sequence"/>
</dbReference>
<evidence type="ECO:0000313" key="1">
    <source>
        <dbReference type="EMBL" id="CAH0479130.1"/>
    </source>
</evidence>
<proteinExistence type="predicted"/>
<gene>
    <name evidence="2" type="ORF">PBS001_LOCUS4053</name>
    <name evidence="1" type="ORF">PBS003_LOCUS5792</name>
</gene>
<reference evidence="1 3" key="1">
    <citation type="submission" date="2021-11" db="EMBL/GenBank/DDBJ databases">
        <authorList>
            <person name="Islam A."/>
            <person name="Islam S."/>
            <person name="Flora M.S."/>
            <person name="Rahman M."/>
            <person name="Ziaur R.M."/>
            <person name="Epstein J.H."/>
            <person name="Hassan M."/>
            <person name="Klassen M."/>
            <person name="Woodard K."/>
            <person name="Webb A."/>
            <person name="Webby R.J."/>
            <person name="El Zowalaty M.E."/>
        </authorList>
    </citation>
    <scope>NUCLEOTIDE SEQUENCE</scope>
    <source>
        <strain evidence="2">Pbs1</strain>
        <strain evidence="1">Pbs3</strain>
    </source>
</reference>
<dbReference type="AlphaFoldDB" id="A0AAU9L310"/>
<keyword evidence="3" id="KW-1185">Reference proteome</keyword>
<accession>A0AAU9L310</accession>
<organism evidence="1 4">
    <name type="scientific">Peronospora belbahrii</name>
    <dbReference type="NCBI Taxonomy" id="622444"/>
    <lineage>
        <taxon>Eukaryota</taxon>
        <taxon>Sar</taxon>
        <taxon>Stramenopiles</taxon>
        <taxon>Oomycota</taxon>
        <taxon>Peronosporomycetes</taxon>
        <taxon>Peronosporales</taxon>
        <taxon>Peronosporaceae</taxon>
        <taxon>Peronospora</taxon>
    </lineage>
</organism>
<evidence type="ECO:0000313" key="4">
    <source>
        <dbReference type="Proteomes" id="UP001160483"/>
    </source>
</evidence>
<dbReference type="EMBL" id="CAKKTJ010000295">
    <property type="protein sequence ID" value="CAH0479130.1"/>
    <property type="molecule type" value="Genomic_DNA"/>
</dbReference>
<dbReference type="Proteomes" id="UP001160483">
    <property type="component" value="Unassembled WGS sequence"/>
</dbReference>
<evidence type="ECO:0000313" key="2">
    <source>
        <dbReference type="EMBL" id="CAH0517440.1"/>
    </source>
</evidence>
<evidence type="ECO:0000313" key="3">
    <source>
        <dbReference type="Proteomes" id="UP001158986"/>
    </source>
</evidence>
<comment type="caution">
    <text evidence="1">The sequence shown here is derived from an EMBL/GenBank/DDBJ whole genome shotgun (WGS) entry which is preliminary data.</text>
</comment>
<name>A0AAU9L310_9STRA</name>
<sequence>MASVVPIVPHKYCEGLLLVGAGVVRTLSGLNSLRNFRRRAPVRFRAHALGVGVGWVKCCRHEGRACEKRHGEREAHIAGLAWRRCMHAFDCQTTT</sequence>
<protein>
    <submittedName>
        <fullName evidence="1">Uncharacterized protein</fullName>
    </submittedName>
</protein>